<gene>
    <name evidence="2" type="ORF">RHEph01_gp033</name>
</gene>
<reference evidence="2 3" key="1">
    <citation type="journal article" date="2013" name="Appl. Environ. Microbiol.">
        <title>Narrow Host-Range Bacteriophages that Infect Rhizobium etli associate with Distinct Genomic Types.</title>
        <authorList>
            <person name="Santamaria R.I."/>
            <person name="Bustos P."/>
            <person name="Sepulveda-Robles O."/>
            <person name="Lozano L."/>
            <person name="Rodriguez C."/>
            <person name="Fernandez J.L."/>
            <person name="Juarez S."/>
            <person name="Kameyama L."/>
            <person name="Guarneros G."/>
            <person name="Davila G."/>
            <person name="Gonzalez V."/>
        </authorList>
    </citation>
    <scope>NUCLEOTIDE SEQUENCE [LARGE SCALE GENOMIC DNA]</scope>
</reference>
<dbReference type="Proteomes" id="UP000011149">
    <property type="component" value="Segment"/>
</dbReference>
<evidence type="ECO:0000313" key="2">
    <source>
        <dbReference type="EMBL" id="AGC35544.1"/>
    </source>
</evidence>
<dbReference type="EMBL" id="JX483873">
    <property type="protein sequence ID" value="AGC35544.1"/>
    <property type="molecule type" value="Genomic_DNA"/>
</dbReference>
<proteinExistence type="predicted"/>
<name>L7TMM4_9CAUD</name>
<accession>L7TMM4</accession>
<evidence type="ECO:0000256" key="1">
    <source>
        <dbReference type="SAM" id="MobiDB-lite"/>
    </source>
</evidence>
<feature type="region of interest" description="Disordered" evidence="1">
    <location>
        <begin position="1"/>
        <end position="48"/>
    </location>
</feature>
<keyword evidence="3" id="KW-1185">Reference proteome</keyword>
<evidence type="ECO:0000313" key="3">
    <source>
        <dbReference type="Proteomes" id="UP000011149"/>
    </source>
</evidence>
<sequence length="48" mass="5064">MARKPKPNQPQGDESAATKVAPLTSEVPAGRAGPKRTVHDHGIVSLDF</sequence>
<protein>
    <submittedName>
        <fullName evidence="2">Uncharacterized protein</fullName>
    </submittedName>
</protein>
<organism evidence="2 3">
    <name type="scientific">Rhizobium phage RHEph01</name>
    <dbReference type="NCBI Taxonomy" id="1220601"/>
    <lineage>
        <taxon>Viruses</taxon>
        <taxon>Duplodnaviria</taxon>
        <taxon>Heunggongvirae</taxon>
        <taxon>Uroviricota</taxon>
        <taxon>Caudoviricetes</taxon>
        <taxon>Autographivirales</taxon>
        <taxon>Paadamvirus</taxon>
        <taxon>Paadamvirus RHEph01</taxon>
    </lineage>
</organism>